<reference evidence="1" key="1">
    <citation type="submission" date="2014-11" db="EMBL/GenBank/DDBJ databases">
        <authorList>
            <person name="Amaro Gonzalez C."/>
        </authorList>
    </citation>
    <scope>NUCLEOTIDE SEQUENCE</scope>
</reference>
<proteinExistence type="predicted"/>
<protein>
    <submittedName>
        <fullName evidence="1">Uncharacterized protein</fullName>
    </submittedName>
</protein>
<reference evidence="1" key="2">
    <citation type="journal article" date="2015" name="Fish Shellfish Immunol.">
        <title>Early steps in the European eel (Anguilla anguilla)-Vibrio vulnificus interaction in the gills: Role of the RtxA13 toxin.</title>
        <authorList>
            <person name="Callol A."/>
            <person name="Pajuelo D."/>
            <person name="Ebbesson L."/>
            <person name="Teles M."/>
            <person name="MacKenzie S."/>
            <person name="Amaro C."/>
        </authorList>
    </citation>
    <scope>NUCLEOTIDE SEQUENCE</scope>
</reference>
<name>A0A0E9VRD8_ANGAN</name>
<sequence>MLGSDYTTKNIFIVLYSSLYPKYYPVHFCTLHFCSGNNITFQTCYDGLV</sequence>
<dbReference type="AlphaFoldDB" id="A0A0E9VRD8"/>
<organism evidence="1">
    <name type="scientific">Anguilla anguilla</name>
    <name type="common">European freshwater eel</name>
    <name type="synonym">Muraena anguilla</name>
    <dbReference type="NCBI Taxonomy" id="7936"/>
    <lineage>
        <taxon>Eukaryota</taxon>
        <taxon>Metazoa</taxon>
        <taxon>Chordata</taxon>
        <taxon>Craniata</taxon>
        <taxon>Vertebrata</taxon>
        <taxon>Euteleostomi</taxon>
        <taxon>Actinopterygii</taxon>
        <taxon>Neopterygii</taxon>
        <taxon>Teleostei</taxon>
        <taxon>Anguilliformes</taxon>
        <taxon>Anguillidae</taxon>
        <taxon>Anguilla</taxon>
    </lineage>
</organism>
<accession>A0A0E9VRD8</accession>
<evidence type="ECO:0000313" key="1">
    <source>
        <dbReference type="EMBL" id="JAH79823.1"/>
    </source>
</evidence>
<dbReference type="EMBL" id="GBXM01028754">
    <property type="protein sequence ID" value="JAH79823.1"/>
    <property type="molecule type" value="Transcribed_RNA"/>
</dbReference>